<proteinExistence type="predicted"/>
<comment type="caution">
    <text evidence="1">The sequence shown here is derived from an EMBL/GenBank/DDBJ whole genome shotgun (WGS) entry which is preliminary data.</text>
</comment>
<sequence length="819" mass="92511">MPPTSPRMISETDSSDDLPFSNLSLQAERVSADQDVRVSPPCPLDHEPCELVYIPLQRQLGGVSSYRYSTILSAEEAAQKLKVLCESISKHHDGLKRCLVGKKDGILKKWKSWTTERRQATILGTCPNIASKRFVQDVQLGKITNPSSFQTQFMLFPMTAETFAENVNALLGFTHVRTSTRPEDCVPFDWEQLRRGINLYAFPKTFAPGCVVVFGDDFGNLEPFDEVKVHCNDALATPAALLVLERQSMIYEMLYKVVSPIANSIKEDKGSSKWDDLAARDFRKCEDTHTLYQHIDGIALSTIPDISVISTLVQGRKEYYEDELASLSSDLEYFGCLVAEFEEMRDTDTRPEHEQPPEATVTILILGAFQDLLCWHFLSEALTRLLAAMQSQKNNLRCGQPRSIEYQKAFSRFSSLVQQMIFKVLEDLHVFSISSPLIMKRTTRSKRQVQTEAPTSDPPWTLTGYKSDEALCKADRLLWLFTKLWSDFRNIPFVLPELNKLLLKKDEGKRVNFRTMHSLSEIGDLWRLFEFCQYQRPAVPYTNQGFLQDDECLTARCLVALQKGEIPADMLRQGLLDRQFEELRGARQASGERRASLPAVEKSRRQLQDTVSLALILFLGMLKEAGLHADDVQCLENLLTPNTAKFSTVAPPSNHNTEVSPPARVVTIAEAFVPFPQEPEVPFKKTKLPVTENISGHSEGALPAVQLPQPTPPGPVEIHRLQARAYKIVDHLFPTGRRPQGQVTFQDFGRFMAAIGFGQVALGGSEYRFYKAGEEPQAGQNIVVHRRHPHPSYRASDLRMIGRRLTRRFGLTAEAFELQ</sequence>
<dbReference type="AlphaFoldDB" id="A0A8H7AK78"/>
<keyword evidence="2" id="KW-1185">Reference proteome</keyword>
<dbReference type="PANTHER" id="PTHR40788:SF1">
    <property type="entry name" value="IPA PROTEIN"/>
    <property type="match status" value="1"/>
</dbReference>
<accession>A0A8H7AK78</accession>
<reference evidence="1" key="1">
    <citation type="submission" date="2020-02" db="EMBL/GenBank/DDBJ databases">
        <authorList>
            <person name="Palmer J.M."/>
        </authorList>
    </citation>
    <scope>NUCLEOTIDE SEQUENCE</scope>
    <source>
        <strain evidence="1">EPUS1.4</strain>
        <tissue evidence="1">Thallus</tissue>
    </source>
</reference>
<evidence type="ECO:0000313" key="1">
    <source>
        <dbReference type="EMBL" id="KAF7508924.1"/>
    </source>
</evidence>
<name>A0A8H7AK78_9EURO</name>
<dbReference type="Proteomes" id="UP000606974">
    <property type="component" value="Unassembled WGS sequence"/>
</dbReference>
<dbReference type="PANTHER" id="PTHR40788">
    <property type="entry name" value="CLR5 DOMAIN-CONTAINING PROTEIN-RELATED"/>
    <property type="match status" value="1"/>
</dbReference>
<dbReference type="OrthoDB" id="2922289at2759"/>
<protein>
    <submittedName>
        <fullName evidence="1">Uncharacterized protein</fullName>
    </submittedName>
</protein>
<organism evidence="1 2">
    <name type="scientific">Endocarpon pusillum</name>
    <dbReference type="NCBI Taxonomy" id="364733"/>
    <lineage>
        <taxon>Eukaryota</taxon>
        <taxon>Fungi</taxon>
        <taxon>Dikarya</taxon>
        <taxon>Ascomycota</taxon>
        <taxon>Pezizomycotina</taxon>
        <taxon>Eurotiomycetes</taxon>
        <taxon>Chaetothyriomycetidae</taxon>
        <taxon>Verrucariales</taxon>
        <taxon>Verrucariaceae</taxon>
        <taxon>Endocarpon</taxon>
    </lineage>
</organism>
<dbReference type="EMBL" id="JAACFV010000048">
    <property type="protein sequence ID" value="KAF7508924.1"/>
    <property type="molecule type" value="Genomic_DNA"/>
</dbReference>
<evidence type="ECO:0000313" key="2">
    <source>
        <dbReference type="Proteomes" id="UP000606974"/>
    </source>
</evidence>
<gene>
    <name evidence="1" type="ORF">GJ744_008633</name>
</gene>